<keyword evidence="1" id="KW-0472">Membrane</keyword>
<keyword evidence="1" id="KW-1133">Transmembrane helix</keyword>
<dbReference type="AlphaFoldDB" id="A0A1X2I3F7"/>
<gene>
    <name evidence="2" type="ORF">BCR42DRAFT_140653</name>
</gene>
<dbReference type="EMBL" id="MCGE01000030">
    <property type="protein sequence ID" value="ORZ08609.1"/>
    <property type="molecule type" value="Genomic_DNA"/>
</dbReference>
<organism evidence="2 3">
    <name type="scientific">Absidia repens</name>
    <dbReference type="NCBI Taxonomy" id="90262"/>
    <lineage>
        <taxon>Eukaryota</taxon>
        <taxon>Fungi</taxon>
        <taxon>Fungi incertae sedis</taxon>
        <taxon>Mucoromycota</taxon>
        <taxon>Mucoromycotina</taxon>
        <taxon>Mucoromycetes</taxon>
        <taxon>Mucorales</taxon>
        <taxon>Cunninghamellaceae</taxon>
        <taxon>Absidia</taxon>
    </lineage>
</organism>
<accession>A0A1X2I3F7</accession>
<name>A0A1X2I3F7_9FUNG</name>
<keyword evidence="3" id="KW-1185">Reference proteome</keyword>
<keyword evidence="1" id="KW-0812">Transmembrane</keyword>
<sequence>MHILYDWCAPTSESGIKKHSALTYTPPHTRMHAFFFSNKFSQAADIKYFLHSDSPTLFLRLGFLVSLFCFSFPFYTLFIYIFYIQTTRKLLFSTFKL</sequence>
<reference evidence="2 3" key="1">
    <citation type="submission" date="2016-07" db="EMBL/GenBank/DDBJ databases">
        <title>Pervasive Adenine N6-methylation of Active Genes in Fungi.</title>
        <authorList>
            <consortium name="DOE Joint Genome Institute"/>
            <person name="Mondo S.J."/>
            <person name="Dannebaum R.O."/>
            <person name="Kuo R.C."/>
            <person name="Labutti K."/>
            <person name="Haridas S."/>
            <person name="Kuo A."/>
            <person name="Salamov A."/>
            <person name="Ahrendt S.R."/>
            <person name="Lipzen A."/>
            <person name="Sullivan W."/>
            <person name="Andreopoulos W.B."/>
            <person name="Clum A."/>
            <person name="Lindquist E."/>
            <person name="Daum C."/>
            <person name="Ramamoorthy G.K."/>
            <person name="Gryganskyi A."/>
            <person name="Culley D."/>
            <person name="Magnuson J.K."/>
            <person name="James T.Y."/>
            <person name="O'Malley M.A."/>
            <person name="Stajich J.E."/>
            <person name="Spatafora J.W."/>
            <person name="Visel A."/>
            <person name="Grigoriev I.V."/>
        </authorList>
    </citation>
    <scope>NUCLEOTIDE SEQUENCE [LARGE SCALE GENOMIC DNA]</scope>
    <source>
        <strain evidence="2 3">NRRL 1336</strain>
    </source>
</reference>
<dbReference type="Proteomes" id="UP000193560">
    <property type="component" value="Unassembled WGS sequence"/>
</dbReference>
<proteinExistence type="predicted"/>
<evidence type="ECO:0000256" key="1">
    <source>
        <dbReference type="SAM" id="Phobius"/>
    </source>
</evidence>
<evidence type="ECO:0000313" key="3">
    <source>
        <dbReference type="Proteomes" id="UP000193560"/>
    </source>
</evidence>
<feature type="transmembrane region" description="Helical" evidence="1">
    <location>
        <begin position="57"/>
        <end position="83"/>
    </location>
</feature>
<evidence type="ECO:0000313" key="2">
    <source>
        <dbReference type="EMBL" id="ORZ08609.1"/>
    </source>
</evidence>
<comment type="caution">
    <text evidence="2">The sequence shown here is derived from an EMBL/GenBank/DDBJ whole genome shotgun (WGS) entry which is preliminary data.</text>
</comment>
<protein>
    <submittedName>
        <fullName evidence="2">Uncharacterized protein</fullName>
    </submittedName>
</protein>